<evidence type="ECO:0000259" key="7">
    <source>
        <dbReference type="Pfam" id="PF02656"/>
    </source>
</evidence>
<evidence type="ECO:0000256" key="4">
    <source>
        <dbReference type="ARBA" id="ARBA00022989"/>
    </source>
</evidence>
<sequence>MTSQNVNRDQQRFDVHVTAESHFSWLRTRLSLERTMMSWLRTSIACIGFGFTIVQFFDRLGTMESVDAALRPQAPRYLGLTLIAAGILALAISLVQYRWGVRYLWGGPYRAIAGAQAHEMQTPIMALAIVLMIAGLTAFFAVLFRAV</sequence>
<keyword evidence="2" id="KW-1003">Cell membrane</keyword>
<dbReference type="InterPro" id="IPR052053">
    <property type="entry name" value="IM_YidH-like"/>
</dbReference>
<evidence type="ECO:0000256" key="3">
    <source>
        <dbReference type="ARBA" id="ARBA00022692"/>
    </source>
</evidence>
<evidence type="ECO:0000256" key="6">
    <source>
        <dbReference type="SAM" id="Phobius"/>
    </source>
</evidence>
<gene>
    <name evidence="8" type="ORF">RFN29_10950</name>
</gene>
<organism evidence="8 9">
    <name type="scientific">Mesorhizobium captivum</name>
    <dbReference type="NCBI Taxonomy" id="3072319"/>
    <lineage>
        <taxon>Bacteria</taxon>
        <taxon>Pseudomonadati</taxon>
        <taxon>Pseudomonadota</taxon>
        <taxon>Alphaproteobacteria</taxon>
        <taxon>Hyphomicrobiales</taxon>
        <taxon>Phyllobacteriaceae</taxon>
        <taxon>Mesorhizobium</taxon>
    </lineage>
</organism>
<feature type="domain" description="DUF202" evidence="7">
    <location>
        <begin position="27"/>
        <end position="101"/>
    </location>
</feature>
<evidence type="ECO:0000256" key="1">
    <source>
        <dbReference type="ARBA" id="ARBA00004651"/>
    </source>
</evidence>
<dbReference type="InterPro" id="IPR003807">
    <property type="entry name" value="DUF202"/>
</dbReference>
<reference evidence="8 9" key="1">
    <citation type="submission" date="2023-08" db="EMBL/GenBank/DDBJ databases">
        <title>Implementing the SeqCode for naming new Mesorhizobium species isolated from Vachellia karroo root nodules.</title>
        <authorList>
            <person name="Van Lill M."/>
        </authorList>
    </citation>
    <scope>NUCLEOTIDE SEQUENCE [LARGE SCALE GENOMIC DNA]</scope>
    <source>
        <strain evidence="8 9">VK22B</strain>
    </source>
</reference>
<evidence type="ECO:0000313" key="9">
    <source>
        <dbReference type="Proteomes" id="UP001271249"/>
    </source>
</evidence>
<comment type="caution">
    <text evidence="8">The sequence shown here is derived from an EMBL/GenBank/DDBJ whole genome shotgun (WGS) entry which is preliminary data.</text>
</comment>
<comment type="subcellular location">
    <subcellularLocation>
        <location evidence="1">Cell membrane</location>
        <topology evidence="1">Multi-pass membrane protein</topology>
    </subcellularLocation>
</comment>
<keyword evidence="5 6" id="KW-0472">Membrane</keyword>
<dbReference type="PANTHER" id="PTHR34187:SF2">
    <property type="entry name" value="DUF202 DOMAIN-CONTAINING PROTEIN"/>
    <property type="match status" value="1"/>
</dbReference>
<protein>
    <submittedName>
        <fullName evidence="8">DUF202 domain-containing protein</fullName>
    </submittedName>
</protein>
<feature type="transmembrane region" description="Helical" evidence="6">
    <location>
        <begin position="124"/>
        <end position="144"/>
    </location>
</feature>
<dbReference type="EMBL" id="JAVIJC010000009">
    <property type="protein sequence ID" value="MDX8492099.1"/>
    <property type="molecule type" value="Genomic_DNA"/>
</dbReference>
<dbReference type="PANTHER" id="PTHR34187">
    <property type="entry name" value="FGR18P"/>
    <property type="match status" value="1"/>
</dbReference>
<evidence type="ECO:0000256" key="5">
    <source>
        <dbReference type="ARBA" id="ARBA00023136"/>
    </source>
</evidence>
<evidence type="ECO:0000313" key="8">
    <source>
        <dbReference type="EMBL" id="MDX8492099.1"/>
    </source>
</evidence>
<feature type="transmembrane region" description="Helical" evidence="6">
    <location>
        <begin position="39"/>
        <end position="57"/>
    </location>
</feature>
<proteinExistence type="predicted"/>
<evidence type="ECO:0000256" key="2">
    <source>
        <dbReference type="ARBA" id="ARBA00022475"/>
    </source>
</evidence>
<name>A0ABU4Z1Z5_9HYPH</name>
<feature type="transmembrane region" description="Helical" evidence="6">
    <location>
        <begin position="77"/>
        <end position="95"/>
    </location>
</feature>
<dbReference type="Pfam" id="PF02656">
    <property type="entry name" value="DUF202"/>
    <property type="match status" value="1"/>
</dbReference>
<keyword evidence="9" id="KW-1185">Reference proteome</keyword>
<accession>A0ABU4Z1Z5</accession>
<dbReference type="RefSeq" id="WP_320223864.1">
    <property type="nucleotide sequence ID" value="NZ_JAVIJB010000013.1"/>
</dbReference>
<dbReference type="Proteomes" id="UP001271249">
    <property type="component" value="Unassembled WGS sequence"/>
</dbReference>
<keyword evidence="3 6" id="KW-0812">Transmembrane</keyword>
<keyword evidence="4 6" id="KW-1133">Transmembrane helix</keyword>